<name>A0A8H5FLR3_9AGAR</name>
<proteinExistence type="predicted"/>
<dbReference type="OrthoDB" id="2730545at2759"/>
<evidence type="ECO:0000313" key="2">
    <source>
        <dbReference type="Proteomes" id="UP000559256"/>
    </source>
</evidence>
<dbReference type="EMBL" id="JAACJM010000169">
    <property type="protein sequence ID" value="KAF5341277.1"/>
    <property type="molecule type" value="Genomic_DNA"/>
</dbReference>
<dbReference type="Proteomes" id="UP000559256">
    <property type="component" value="Unassembled WGS sequence"/>
</dbReference>
<keyword evidence="2" id="KW-1185">Reference proteome</keyword>
<comment type="caution">
    <text evidence="1">The sequence shown here is derived from an EMBL/GenBank/DDBJ whole genome shotgun (WGS) entry which is preliminary data.</text>
</comment>
<reference evidence="1 2" key="1">
    <citation type="journal article" date="2020" name="ISME J.">
        <title>Uncovering the hidden diversity of litter-decomposition mechanisms in mushroom-forming fungi.</title>
        <authorList>
            <person name="Floudas D."/>
            <person name="Bentzer J."/>
            <person name="Ahren D."/>
            <person name="Johansson T."/>
            <person name="Persson P."/>
            <person name="Tunlid A."/>
        </authorList>
    </citation>
    <scope>NUCLEOTIDE SEQUENCE [LARGE SCALE GENOMIC DNA]</scope>
    <source>
        <strain evidence="1 2">CBS 291.85</strain>
    </source>
</reference>
<sequence length="339" mass="39133">MGVHYYEESPSWPAEQNGRLGPPAAVINAGIPCVVFGEDALSIVHRVPTDLFDQHLLVPDHMIDQAINSICNSFSYSWKETDPVHRWNDFKVVNPQCPHAFNLNVSTKLLVHDNPESTFETYQPERILVHGASVFHFDIHDPSRTCLNPKPPFPQSCRVLFPTLPAFYDAYIDTYHEPPHPFVHMKFKSWINTGQAYLTQYTLSDKGITSKFESVVDADADASVSEKENKKRVIIPACLELINQVKEENRPRLIRNFLLMKPLDLPLSSEERMIIKAERYQKMNTPYHPPTIPWHPYFVFRNRPYPTEEYHGTPFLVRNAMGKLEVAWRVLEKLAARRV</sequence>
<organism evidence="1 2">
    <name type="scientific">Tetrapyrgos nigripes</name>
    <dbReference type="NCBI Taxonomy" id="182062"/>
    <lineage>
        <taxon>Eukaryota</taxon>
        <taxon>Fungi</taxon>
        <taxon>Dikarya</taxon>
        <taxon>Basidiomycota</taxon>
        <taxon>Agaricomycotina</taxon>
        <taxon>Agaricomycetes</taxon>
        <taxon>Agaricomycetidae</taxon>
        <taxon>Agaricales</taxon>
        <taxon>Marasmiineae</taxon>
        <taxon>Marasmiaceae</taxon>
        <taxon>Tetrapyrgos</taxon>
    </lineage>
</organism>
<dbReference type="AlphaFoldDB" id="A0A8H5FLR3"/>
<gene>
    <name evidence="1" type="ORF">D9758_017624</name>
</gene>
<evidence type="ECO:0000313" key="1">
    <source>
        <dbReference type="EMBL" id="KAF5341277.1"/>
    </source>
</evidence>
<protein>
    <submittedName>
        <fullName evidence="1">Uncharacterized protein</fullName>
    </submittedName>
</protein>
<accession>A0A8H5FLR3</accession>